<dbReference type="PANTHER" id="PTHR33130:SF39">
    <property type="entry name" value="DUF1639 FAMILY PROTEIN"/>
    <property type="match status" value="1"/>
</dbReference>
<evidence type="ECO:0000256" key="1">
    <source>
        <dbReference type="SAM" id="MobiDB-lite"/>
    </source>
</evidence>
<reference evidence="2" key="1">
    <citation type="journal article" date="2014" name="Nat. Commun.">
        <title>The emerging biofuel crop Camelina sativa retains a highly undifferentiated hexaploid genome structure.</title>
        <authorList>
            <person name="Kagale S."/>
            <person name="Koh C."/>
            <person name="Nixon J."/>
            <person name="Bollina V."/>
            <person name="Clarke W.E."/>
            <person name="Tuteja R."/>
            <person name="Spillane C."/>
            <person name="Robinson S.J."/>
            <person name="Links M.G."/>
            <person name="Clarke C."/>
            <person name="Higgins E.E."/>
            <person name="Huebert T."/>
            <person name="Sharpe A.G."/>
            <person name="Parkin I.A."/>
        </authorList>
    </citation>
    <scope>NUCLEOTIDE SEQUENCE [LARGE SCALE GENOMIC DNA]</scope>
    <source>
        <strain evidence="2">cv. DH55</strain>
    </source>
</reference>
<feature type="compositionally biased region" description="Low complexity" evidence="1">
    <location>
        <begin position="33"/>
        <end position="59"/>
    </location>
</feature>
<dbReference type="PANTHER" id="PTHR33130">
    <property type="entry name" value="PUTATIVE (DUF1639)-RELATED"/>
    <property type="match status" value="1"/>
</dbReference>
<sequence>MEPPPERSKRLHNFPLPHLRWGQQRYLRCVNLPSSSNSPHHQPSPSSSSPDHAPNNNNNRSGAKNGEVVAAARPWNLRTRRAACSEPPGGDESPAIDSSLRRNNEIGVKRSTISSENDDEKLKLKFSIPLSREEIEQDFSIAFGKKPSRRPKKRPRLVQKKLNTIFPGLWLNEEVTIDLYNGPGGAQDT</sequence>
<accession>A0ABM0VVJ5</accession>
<evidence type="ECO:0000313" key="2">
    <source>
        <dbReference type="Proteomes" id="UP000694864"/>
    </source>
</evidence>
<evidence type="ECO:0000313" key="3">
    <source>
        <dbReference type="RefSeq" id="XP_010461705.1"/>
    </source>
</evidence>
<keyword evidence="2" id="KW-1185">Reference proteome</keyword>
<dbReference type="Pfam" id="PF07797">
    <property type="entry name" value="DUF1639"/>
    <property type="match status" value="1"/>
</dbReference>
<name>A0ABM0VVJ5_CAMSA</name>
<protein>
    <submittedName>
        <fullName evidence="3">Uncharacterized protein LOC104742402</fullName>
    </submittedName>
</protein>
<dbReference type="Proteomes" id="UP000694864">
    <property type="component" value="Chromosome 14"/>
</dbReference>
<feature type="region of interest" description="Disordered" evidence="1">
    <location>
        <begin position="30"/>
        <end position="119"/>
    </location>
</feature>
<dbReference type="GeneID" id="104742402"/>
<organism evidence="2 3">
    <name type="scientific">Camelina sativa</name>
    <name type="common">False flax</name>
    <name type="synonym">Myagrum sativum</name>
    <dbReference type="NCBI Taxonomy" id="90675"/>
    <lineage>
        <taxon>Eukaryota</taxon>
        <taxon>Viridiplantae</taxon>
        <taxon>Streptophyta</taxon>
        <taxon>Embryophyta</taxon>
        <taxon>Tracheophyta</taxon>
        <taxon>Spermatophyta</taxon>
        <taxon>Magnoliopsida</taxon>
        <taxon>eudicotyledons</taxon>
        <taxon>Gunneridae</taxon>
        <taxon>Pentapetalae</taxon>
        <taxon>rosids</taxon>
        <taxon>malvids</taxon>
        <taxon>Brassicales</taxon>
        <taxon>Brassicaceae</taxon>
        <taxon>Camelineae</taxon>
        <taxon>Camelina</taxon>
    </lineage>
</organism>
<proteinExistence type="predicted"/>
<dbReference type="InterPro" id="IPR012438">
    <property type="entry name" value="DUF1639"/>
</dbReference>
<feature type="compositionally biased region" description="Basic and acidic residues" evidence="1">
    <location>
        <begin position="99"/>
        <end position="108"/>
    </location>
</feature>
<reference evidence="3" key="2">
    <citation type="submission" date="2025-08" db="UniProtKB">
        <authorList>
            <consortium name="RefSeq"/>
        </authorList>
    </citation>
    <scope>IDENTIFICATION</scope>
    <source>
        <tissue evidence="3">Leaf</tissue>
    </source>
</reference>
<dbReference type="RefSeq" id="XP_010461705.1">
    <property type="nucleotide sequence ID" value="XM_010463403.2"/>
</dbReference>
<gene>
    <name evidence="3" type="primary">LOC104742402</name>
</gene>